<evidence type="ECO:0000256" key="5">
    <source>
        <dbReference type="ARBA" id="ARBA00022970"/>
    </source>
</evidence>
<dbReference type="GO" id="GO:0005524">
    <property type="term" value="F:ATP binding"/>
    <property type="evidence" value="ECO:0007669"/>
    <property type="project" value="UniProtKB-KW"/>
</dbReference>
<name>A0A094PZ32_9ZZZZ</name>
<keyword evidence="4" id="KW-0067">ATP-binding</keyword>
<dbReference type="PROSITE" id="PS50893">
    <property type="entry name" value="ABC_TRANSPORTER_2"/>
    <property type="match status" value="1"/>
</dbReference>
<keyword evidence="5" id="KW-0029">Amino-acid transport</keyword>
<comment type="caution">
    <text evidence="7">The sequence shown here is derived from an EMBL/GenBank/DDBJ whole genome shotgun (WGS) entry which is preliminary data.</text>
</comment>
<dbReference type="InterPro" id="IPR003439">
    <property type="entry name" value="ABC_transporter-like_ATP-bd"/>
</dbReference>
<dbReference type="InterPro" id="IPR052156">
    <property type="entry name" value="BCAA_Transport_ATP-bd_LivF"/>
</dbReference>
<gene>
    <name evidence="7" type="ORF">GM51_12665</name>
</gene>
<evidence type="ECO:0000256" key="1">
    <source>
        <dbReference type="ARBA" id="ARBA00005417"/>
    </source>
</evidence>
<evidence type="ECO:0000256" key="2">
    <source>
        <dbReference type="ARBA" id="ARBA00022448"/>
    </source>
</evidence>
<comment type="similarity">
    <text evidence="1">Belongs to the ABC transporter superfamily.</text>
</comment>
<feature type="domain" description="ABC transporter" evidence="6">
    <location>
        <begin position="3"/>
        <end position="236"/>
    </location>
</feature>
<dbReference type="GO" id="GO:0015658">
    <property type="term" value="F:branched-chain amino acid transmembrane transporter activity"/>
    <property type="evidence" value="ECO:0007669"/>
    <property type="project" value="InterPro"/>
</dbReference>
<accession>A0A094PZ32</accession>
<protein>
    <submittedName>
        <fullName evidence="7">Amino acid ABC transporter ATPase</fullName>
    </submittedName>
</protein>
<dbReference type="InterPro" id="IPR030660">
    <property type="entry name" value="ABC_branched_ATPase_LivF/BraG"/>
</dbReference>
<dbReference type="EMBL" id="JNSL01000086">
    <property type="protein sequence ID" value="KGA16372.1"/>
    <property type="molecule type" value="Genomic_DNA"/>
</dbReference>
<reference evidence="7" key="1">
    <citation type="submission" date="2014-06" db="EMBL/GenBank/DDBJ databases">
        <title>Key roles for freshwater Actinobacteria revealed by deep metagenomic sequencing.</title>
        <authorList>
            <person name="Ghai R."/>
            <person name="Mizuno C.M."/>
            <person name="Picazo A."/>
            <person name="Camacho A."/>
            <person name="Rodriguez-Valera F."/>
        </authorList>
    </citation>
    <scope>NUCLEOTIDE SEQUENCE</scope>
</reference>
<dbReference type="SMART" id="SM00382">
    <property type="entry name" value="AAA"/>
    <property type="match status" value="1"/>
</dbReference>
<dbReference type="InterPro" id="IPR003593">
    <property type="entry name" value="AAA+_ATPase"/>
</dbReference>
<dbReference type="GO" id="GO:0015807">
    <property type="term" value="P:L-amino acid transport"/>
    <property type="evidence" value="ECO:0007669"/>
    <property type="project" value="TreeGrafter"/>
</dbReference>
<dbReference type="PANTHER" id="PTHR43820">
    <property type="entry name" value="HIGH-AFFINITY BRANCHED-CHAIN AMINO ACID TRANSPORT ATP-BINDING PROTEIN LIVF"/>
    <property type="match status" value="1"/>
</dbReference>
<dbReference type="PROSITE" id="PS00211">
    <property type="entry name" value="ABC_TRANSPORTER_1"/>
    <property type="match status" value="1"/>
</dbReference>
<keyword evidence="2" id="KW-0813">Transport</keyword>
<sequence length="236" mass="25425">MLLEVQDLHVFYGKIEAIKGISFNVNEGEIVSLIGANGAGKTTTMRTISGVRPVAQGRILFEGQDITNMAPHDRVKLGICQAPEGRGIFPGMTVRENLDMGTYIRGYKSAMKAADMEHVISLFPRLGERISQMGGTLSGGEQQMLAIGRALMSRPRLMLLDEPSMGLAPMLIAQIFSIVKQINSEGISVLMVEQNATQALKTAHRGYVLETGYVMKTGTGADLLVDPAVRAAYLGG</sequence>
<evidence type="ECO:0000259" key="6">
    <source>
        <dbReference type="PROSITE" id="PS50893"/>
    </source>
</evidence>
<evidence type="ECO:0000313" key="7">
    <source>
        <dbReference type="EMBL" id="KGA16372.1"/>
    </source>
</evidence>
<evidence type="ECO:0000256" key="3">
    <source>
        <dbReference type="ARBA" id="ARBA00022741"/>
    </source>
</evidence>
<dbReference type="AlphaFoldDB" id="A0A094PZ32"/>
<keyword evidence="3" id="KW-0547">Nucleotide-binding</keyword>
<dbReference type="PANTHER" id="PTHR43820:SF4">
    <property type="entry name" value="HIGH-AFFINITY BRANCHED-CHAIN AMINO ACID TRANSPORT ATP-BINDING PROTEIN LIVF"/>
    <property type="match status" value="1"/>
</dbReference>
<organism evidence="7">
    <name type="scientific">freshwater metagenome</name>
    <dbReference type="NCBI Taxonomy" id="449393"/>
    <lineage>
        <taxon>unclassified sequences</taxon>
        <taxon>metagenomes</taxon>
        <taxon>ecological metagenomes</taxon>
    </lineage>
</organism>
<dbReference type="CDD" id="cd03224">
    <property type="entry name" value="ABC_TM1139_LivF_branched"/>
    <property type="match status" value="1"/>
</dbReference>
<dbReference type="InterPro" id="IPR027417">
    <property type="entry name" value="P-loop_NTPase"/>
</dbReference>
<dbReference type="SUPFAM" id="SSF52540">
    <property type="entry name" value="P-loop containing nucleoside triphosphate hydrolases"/>
    <property type="match status" value="1"/>
</dbReference>
<dbReference type="InterPro" id="IPR017871">
    <property type="entry name" value="ABC_transporter-like_CS"/>
</dbReference>
<proteinExistence type="inferred from homology"/>
<dbReference type="Gene3D" id="3.40.50.300">
    <property type="entry name" value="P-loop containing nucleotide triphosphate hydrolases"/>
    <property type="match status" value="1"/>
</dbReference>
<dbReference type="PIRSF" id="PIRSF039137">
    <property type="entry name" value="ABC_branched_ATPase"/>
    <property type="match status" value="1"/>
</dbReference>
<dbReference type="Pfam" id="PF00005">
    <property type="entry name" value="ABC_tran"/>
    <property type="match status" value="1"/>
</dbReference>
<evidence type="ECO:0000256" key="4">
    <source>
        <dbReference type="ARBA" id="ARBA00022840"/>
    </source>
</evidence>
<dbReference type="GO" id="GO:0016887">
    <property type="term" value="F:ATP hydrolysis activity"/>
    <property type="evidence" value="ECO:0007669"/>
    <property type="project" value="InterPro"/>
</dbReference>